<evidence type="ECO:0000313" key="2">
    <source>
        <dbReference type="EMBL" id="GBG48285.1"/>
    </source>
</evidence>
<feature type="non-terminal residue" evidence="2">
    <location>
        <position position="117"/>
    </location>
</feature>
<sequence length="117" mass="11544">MASNMVEEERGDVFGIVRGRARDEVGTFGQAADNDVDAIMPAVGLGEAAHEVHGDGLPPAIGYSPGGALDGGGLGGVAGEMLGQYGSDGEVGGVSGDIEMASGVGDLEDRGRGDGLL</sequence>
<organism evidence="2 3">
    <name type="scientific">Chara braunii</name>
    <name type="common">Braun's stonewort</name>
    <dbReference type="NCBI Taxonomy" id="69332"/>
    <lineage>
        <taxon>Eukaryota</taxon>
        <taxon>Viridiplantae</taxon>
        <taxon>Streptophyta</taxon>
        <taxon>Charophyceae</taxon>
        <taxon>Charales</taxon>
        <taxon>Characeae</taxon>
        <taxon>Chara</taxon>
    </lineage>
</organism>
<accession>A0A388JL39</accession>
<feature type="compositionally biased region" description="Low complexity" evidence="1">
    <location>
        <begin position="96"/>
        <end position="105"/>
    </location>
</feature>
<dbReference type="Gramene" id="GBG48285">
    <property type="protein sequence ID" value="GBG48285"/>
    <property type="gene ID" value="CBR_g87253"/>
</dbReference>
<comment type="caution">
    <text evidence="2">The sequence shown here is derived from an EMBL/GenBank/DDBJ whole genome shotgun (WGS) entry which is preliminary data.</text>
</comment>
<evidence type="ECO:0000256" key="1">
    <source>
        <dbReference type="SAM" id="MobiDB-lite"/>
    </source>
</evidence>
<feature type="region of interest" description="Disordered" evidence="1">
    <location>
        <begin position="93"/>
        <end position="117"/>
    </location>
</feature>
<proteinExistence type="predicted"/>
<feature type="compositionally biased region" description="Basic and acidic residues" evidence="1">
    <location>
        <begin position="107"/>
        <end position="117"/>
    </location>
</feature>
<dbReference type="AlphaFoldDB" id="A0A388JL39"/>
<protein>
    <submittedName>
        <fullName evidence="2">Uncharacterized protein</fullName>
    </submittedName>
</protein>
<dbReference type="EMBL" id="BFEA01008247">
    <property type="protein sequence ID" value="GBG48285.1"/>
    <property type="molecule type" value="Genomic_DNA"/>
</dbReference>
<evidence type="ECO:0000313" key="3">
    <source>
        <dbReference type="Proteomes" id="UP000265515"/>
    </source>
</evidence>
<name>A0A388JL39_CHABU</name>
<dbReference type="Proteomes" id="UP000265515">
    <property type="component" value="Unassembled WGS sequence"/>
</dbReference>
<keyword evidence="3" id="KW-1185">Reference proteome</keyword>
<gene>
    <name evidence="2" type="ORF">CBR_g87253</name>
</gene>
<reference evidence="2 3" key="1">
    <citation type="journal article" date="2018" name="Cell">
        <title>The Chara Genome: Secondary Complexity and Implications for Plant Terrestrialization.</title>
        <authorList>
            <person name="Nishiyama T."/>
            <person name="Sakayama H."/>
            <person name="Vries J.D."/>
            <person name="Buschmann H."/>
            <person name="Saint-Marcoux D."/>
            <person name="Ullrich K.K."/>
            <person name="Haas F.B."/>
            <person name="Vanderstraeten L."/>
            <person name="Becker D."/>
            <person name="Lang D."/>
            <person name="Vosolsobe S."/>
            <person name="Rombauts S."/>
            <person name="Wilhelmsson P.K.I."/>
            <person name="Janitza P."/>
            <person name="Kern R."/>
            <person name="Heyl A."/>
            <person name="Rumpler F."/>
            <person name="Villalobos L.I.A.C."/>
            <person name="Clay J.M."/>
            <person name="Skokan R."/>
            <person name="Toyoda A."/>
            <person name="Suzuki Y."/>
            <person name="Kagoshima H."/>
            <person name="Schijlen E."/>
            <person name="Tajeshwar N."/>
            <person name="Catarino B."/>
            <person name="Hetherington A.J."/>
            <person name="Saltykova A."/>
            <person name="Bonnot C."/>
            <person name="Breuninger H."/>
            <person name="Symeonidi A."/>
            <person name="Radhakrishnan G.V."/>
            <person name="Van Nieuwerburgh F."/>
            <person name="Deforce D."/>
            <person name="Chang C."/>
            <person name="Karol K.G."/>
            <person name="Hedrich R."/>
            <person name="Ulvskov P."/>
            <person name="Glockner G."/>
            <person name="Delwiche C.F."/>
            <person name="Petrasek J."/>
            <person name="Van de Peer Y."/>
            <person name="Friml J."/>
            <person name="Beilby M."/>
            <person name="Dolan L."/>
            <person name="Kohara Y."/>
            <person name="Sugano S."/>
            <person name="Fujiyama A."/>
            <person name="Delaux P.-M."/>
            <person name="Quint M."/>
            <person name="TheiBen G."/>
            <person name="Hagemann M."/>
            <person name="Harholt J."/>
            <person name="Dunand C."/>
            <person name="Zachgo S."/>
            <person name="Langdale J."/>
            <person name="Maumus F."/>
            <person name="Straeten D.V.D."/>
            <person name="Gould S.B."/>
            <person name="Rensing S.A."/>
        </authorList>
    </citation>
    <scope>NUCLEOTIDE SEQUENCE [LARGE SCALE GENOMIC DNA]</scope>
    <source>
        <strain evidence="2 3">S276</strain>
    </source>
</reference>